<reference evidence="2" key="1">
    <citation type="submission" date="2014-11" db="EMBL/GenBank/DDBJ databases">
        <authorList>
            <person name="Otto D Thomas"/>
            <person name="Naeem Raeece"/>
        </authorList>
    </citation>
    <scope>NUCLEOTIDE SEQUENCE</scope>
</reference>
<feature type="compositionally biased region" description="Pro residues" evidence="1">
    <location>
        <begin position="731"/>
        <end position="760"/>
    </location>
</feature>
<feature type="region of interest" description="Disordered" evidence="1">
    <location>
        <begin position="711"/>
        <end position="760"/>
    </location>
</feature>
<sequence>MAMAAVFDLNQGGGGGLKTKGHHGSYKSPHFGPSSAHRSLAVAKPKSEKTQFVDDLLKALHERSPSTHLSQKLLSTVVQRMASVCEDEAVKEHVGQNLGAPGYLGVFSQRLQEASREKFPALTWRQSLREGRKETDMERALVTRVPGRPLALPVVVRGDELKKKLKKVHSESVKECLDFPGTLEEVPDASALVAGVQPVGVRLRSDAVVAVSEALHLFCRVILLKLERLQELRTCTVPYRPPELRDRPLIPQGKKRAIPPLRGASIELALQSARLLEHGMTDLGRRLQEHTRKTASESRGGGGLKAPKAQPKKAQGGAAAAVAQPSGAGGGEQQGEGAAASAASGAMGAAGAKLPKLSDRAAVVLASSYSIGKRPNEMTPIELEGYRDNLLSRCSEASVGKESFREAVADLWKQTGVMVAEGLGTRIANRDVESIEPTDFWTLVRHPFGGVAFRQPRLCRSGRRLHPVEAQLMQHPLVMPERIRARRVALLSANDFRPQGQKENDPKLETDPRKSLVFKPNKNPFNHADASHKDGRQKGQAGGKGVGGSGGGGAGGGHGVRQGGAMGPGLGGKGVTGKREGGPGGGTGGKARRGQRPHKKGKFEAAQRQQDPAVSVPITAAAGTGGDVAMTPAFGGFSDGSAGPIPEGSFANLHMVPQAGVTVDTLLGVAPQPPAPGISGASAALWPTSARQGATNLSNRLAQERAGPTQMMMGGIAPSLGVGVPPFQQGMPPPPPTHPRPPPGQPRWSPPGQPPPGGGR</sequence>
<feature type="region of interest" description="Disordered" evidence="1">
    <location>
        <begin position="494"/>
        <end position="614"/>
    </location>
</feature>
<dbReference type="EMBL" id="CDMZ01002877">
    <property type="protein sequence ID" value="CEM44246.1"/>
    <property type="molecule type" value="Genomic_DNA"/>
</dbReference>
<feature type="region of interest" description="Disordered" evidence="1">
    <location>
        <begin position="12"/>
        <end position="47"/>
    </location>
</feature>
<accession>A0A0G4HJI3</accession>
<dbReference type="VEuPathDB" id="CryptoDB:Cvel_7096"/>
<name>A0A0G4HJI3_9ALVE</name>
<evidence type="ECO:0000313" key="2">
    <source>
        <dbReference type="EMBL" id="CEM44246.1"/>
    </source>
</evidence>
<feature type="compositionally biased region" description="Low complexity" evidence="1">
    <location>
        <begin position="305"/>
        <end position="326"/>
    </location>
</feature>
<feature type="region of interest" description="Disordered" evidence="1">
    <location>
        <begin position="288"/>
        <end position="336"/>
    </location>
</feature>
<gene>
    <name evidence="2" type="ORF">Cvel_7096</name>
</gene>
<dbReference type="AlphaFoldDB" id="A0A0G4HJI3"/>
<organism evidence="2">
    <name type="scientific">Chromera velia CCMP2878</name>
    <dbReference type="NCBI Taxonomy" id="1169474"/>
    <lineage>
        <taxon>Eukaryota</taxon>
        <taxon>Sar</taxon>
        <taxon>Alveolata</taxon>
        <taxon>Colpodellida</taxon>
        <taxon>Chromeraceae</taxon>
        <taxon>Chromera</taxon>
    </lineage>
</organism>
<protein>
    <submittedName>
        <fullName evidence="2">Uncharacterized protein</fullName>
    </submittedName>
</protein>
<feature type="compositionally biased region" description="Basic residues" evidence="1">
    <location>
        <begin position="590"/>
        <end position="601"/>
    </location>
</feature>
<proteinExistence type="predicted"/>
<evidence type="ECO:0000256" key="1">
    <source>
        <dbReference type="SAM" id="MobiDB-lite"/>
    </source>
</evidence>
<feature type="compositionally biased region" description="Basic and acidic residues" evidence="1">
    <location>
        <begin position="500"/>
        <end position="514"/>
    </location>
</feature>
<feature type="compositionally biased region" description="Gly residues" evidence="1">
    <location>
        <begin position="540"/>
        <end position="575"/>
    </location>
</feature>